<sequence length="59" mass="5707">MVGGGGRDGLIGPQLSPIMQSLPPWVRNDKGAPMGSFSQPQQSSGDGAAGTIGAAGAVA</sequence>
<feature type="region of interest" description="Disordered" evidence="1">
    <location>
        <begin position="1"/>
        <end position="59"/>
    </location>
</feature>
<keyword evidence="3" id="KW-1185">Reference proteome</keyword>
<organism evidence="2 3">
    <name type="scientific">Mycobacterium sherrisii</name>
    <dbReference type="NCBI Taxonomy" id="243061"/>
    <lineage>
        <taxon>Bacteria</taxon>
        <taxon>Bacillati</taxon>
        <taxon>Actinomycetota</taxon>
        <taxon>Actinomycetes</taxon>
        <taxon>Mycobacteriales</taxon>
        <taxon>Mycobacteriaceae</taxon>
        <taxon>Mycobacterium</taxon>
        <taxon>Mycobacterium simiae complex</taxon>
    </lineage>
</organism>
<evidence type="ECO:0000313" key="2">
    <source>
        <dbReference type="EMBL" id="ODR06038.1"/>
    </source>
</evidence>
<evidence type="ECO:0000313" key="3">
    <source>
        <dbReference type="Proteomes" id="UP000094224"/>
    </source>
</evidence>
<feature type="compositionally biased region" description="Low complexity" evidence="1">
    <location>
        <begin position="45"/>
        <end position="59"/>
    </location>
</feature>
<name>A0A1E3SWV8_9MYCO</name>
<dbReference type="EMBL" id="MIHC01000019">
    <property type="protein sequence ID" value="ODR06038.1"/>
    <property type="molecule type" value="Genomic_DNA"/>
</dbReference>
<protein>
    <submittedName>
        <fullName evidence="2">Uncharacterized protein</fullName>
    </submittedName>
</protein>
<dbReference type="Proteomes" id="UP000094224">
    <property type="component" value="Unassembled WGS sequence"/>
</dbReference>
<proteinExistence type="predicted"/>
<gene>
    <name evidence="2" type="ORF">BHQ21_12395</name>
</gene>
<accession>A0A1E3SWV8</accession>
<evidence type="ECO:0000256" key="1">
    <source>
        <dbReference type="SAM" id="MobiDB-lite"/>
    </source>
</evidence>
<dbReference type="AlphaFoldDB" id="A0A1E3SWV8"/>
<reference evidence="3" key="1">
    <citation type="submission" date="2016-09" db="EMBL/GenBank/DDBJ databases">
        <authorList>
            <person name="Greninger A.L."/>
            <person name="Jerome K.R."/>
            <person name="Mcnair B."/>
            <person name="Wallis C."/>
            <person name="Fang F."/>
        </authorList>
    </citation>
    <scope>NUCLEOTIDE SEQUENCE [LARGE SCALE GENOMIC DNA]</scope>
    <source>
        <strain evidence="3">BC1_M4</strain>
    </source>
</reference>
<comment type="caution">
    <text evidence="2">The sequence shown here is derived from an EMBL/GenBank/DDBJ whole genome shotgun (WGS) entry which is preliminary data.</text>
</comment>